<evidence type="ECO:0000313" key="2">
    <source>
        <dbReference type="EMBL" id="QOC56279.1"/>
    </source>
</evidence>
<gene>
    <name evidence="2" type="primary">37</name>
    <name evidence="2" type="ORF">SEA_MICHAELSCOTT_37</name>
</gene>
<name>A0A7L7SU79_9CAUD</name>
<dbReference type="Proteomes" id="UP000516618">
    <property type="component" value="Segment"/>
</dbReference>
<dbReference type="GeneID" id="77930439"/>
<proteinExistence type="predicted"/>
<feature type="region of interest" description="Disordered" evidence="1">
    <location>
        <begin position="29"/>
        <end position="55"/>
    </location>
</feature>
<sequence>MTLASVCIQYTHWRKSPGREMRPRVYPMRSRAGQREKRQVRQGVRVPLAPPNIGK</sequence>
<evidence type="ECO:0000256" key="1">
    <source>
        <dbReference type="SAM" id="MobiDB-lite"/>
    </source>
</evidence>
<protein>
    <submittedName>
        <fullName evidence="2">Uncharacterized protein</fullName>
    </submittedName>
</protein>
<organism evidence="2 3">
    <name type="scientific">Gordonia phage MichaelScott</name>
    <dbReference type="NCBI Taxonomy" id="2759395"/>
    <lineage>
        <taxon>Viruses</taxon>
        <taxon>Duplodnaviria</taxon>
        <taxon>Heunggongvirae</taxon>
        <taxon>Uroviricota</taxon>
        <taxon>Caudoviricetes</taxon>
        <taxon>Beenievirus</taxon>
        <taxon>Beenievirus michaelscott</taxon>
    </lineage>
</organism>
<evidence type="ECO:0000313" key="3">
    <source>
        <dbReference type="Proteomes" id="UP000516618"/>
    </source>
</evidence>
<accession>A0A7L7SU79</accession>
<dbReference type="KEGG" id="vg:77930439"/>
<dbReference type="RefSeq" id="YP_010654589.1">
    <property type="nucleotide sequence ID" value="NC_070813.1"/>
</dbReference>
<keyword evidence="3" id="KW-1185">Reference proteome</keyword>
<reference evidence="2 3" key="1">
    <citation type="submission" date="2020-07" db="EMBL/GenBank/DDBJ databases">
        <authorList>
            <person name="Chamarti P.R."/>
            <person name="Doran G.M."/>
            <person name="Fairchild A.S."/>
            <person name="Gay E.L."/>
            <person name="Gollmer S."/>
            <person name="Huffman M.G."/>
            <person name="Kistler A."/>
            <person name="Malek C.E."/>
            <person name="Marar C.I."/>
            <person name="Modi A."/>
            <person name="Nisperos M.R."/>
            <person name="Reddy N."/>
            <person name="Riley H.L."/>
            <person name="Rudy S."/>
            <person name="Shin J."/>
            <person name="Wang Y."/>
            <person name="Xu J."/>
            <person name="Young J."/>
            <person name="Butela K.A."/>
            <person name="Garlena R.A."/>
            <person name="Russell D.A."/>
            <person name="Pope W.H."/>
            <person name="Jacobs-Sera D."/>
            <person name="Hatfull G.F."/>
        </authorList>
    </citation>
    <scope>NUCLEOTIDE SEQUENCE [LARGE SCALE GENOMIC DNA]</scope>
</reference>
<dbReference type="EMBL" id="MT771346">
    <property type="protein sequence ID" value="QOC56279.1"/>
    <property type="molecule type" value="Genomic_DNA"/>
</dbReference>